<sequence>MKRAKVSSEQDWLNLLEEAIANGVKIQVNHRFKYKDRNLGTFLTGAKRKSKPELIKKIEDLGLDFKMHSKDPEDFLMRYIKELRENENPVKQQYITRFNSYILPKKTILKKDTKKELNEVWKEKFGDRRKWTKPETTEDKIMRWKAFRYDEALNPDGKWFHYKRIIGKLYNWVYTRKTNLDRMEAIAHHFNAKEIEELKKEGFFNV</sequence>
<dbReference type="RefSeq" id="WP_148369635.1">
    <property type="nucleotide sequence ID" value="NZ_VSKM01000006.1"/>
</dbReference>
<proteinExistence type="predicted"/>
<comment type="caution">
    <text evidence="1">The sequence shown here is derived from an EMBL/GenBank/DDBJ whole genome shotgun (WGS) entry which is preliminary data.</text>
</comment>
<dbReference type="Proteomes" id="UP000323324">
    <property type="component" value="Unassembled WGS sequence"/>
</dbReference>
<organism evidence="1 2">
    <name type="scientific">Bizionia saleffrena</name>
    <dbReference type="NCBI Taxonomy" id="291189"/>
    <lineage>
        <taxon>Bacteria</taxon>
        <taxon>Pseudomonadati</taxon>
        <taxon>Bacteroidota</taxon>
        <taxon>Flavobacteriia</taxon>
        <taxon>Flavobacteriales</taxon>
        <taxon>Flavobacteriaceae</taxon>
        <taxon>Bizionia</taxon>
    </lineage>
</organism>
<keyword evidence="2" id="KW-1185">Reference proteome</keyword>
<protein>
    <submittedName>
        <fullName evidence="1">Uncharacterized protein</fullName>
    </submittedName>
</protein>
<reference evidence="1 2" key="1">
    <citation type="submission" date="2019-08" db="EMBL/GenBank/DDBJ databases">
        <title>Genomes of Antarctic Bizionia species.</title>
        <authorList>
            <person name="Bowman J.P."/>
        </authorList>
    </citation>
    <scope>NUCLEOTIDE SEQUENCE [LARGE SCALE GENOMIC DNA]</scope>
    <source>
        <strain evidence="1 2">HFD</strain>
    </source>
</reference>
<dbReference type="EMBL" id="VSKM01000006">
    <property type="protein sequence ID" value="TYB74438.1"/>
    <property type="molecule type" value="Genomic_DNA"/>
</dbReference>
<dbReference type="AlphaFoldDB" id="A0A8H2LEC1"/>
<name>A0A8H2LEC1_9FLAO</name>
<accession>A0A8H2LEC1</accession>
<evidence type="ECO:0000313" key="1">
    <source>
        <dbReference type="EMBL" id="TYB74438.1"/>
    </source>
</evidence>
<gene>
    <name evidence="1" type="ORF">ES676_07110</name>
</gene>
<evidence type="ECO:0000313" key="2">
    <source>
        <dbReference type="Proteomes" id="UP000323324"/>
    </source>
</evidence>